<keyword evidence="2" id="KW-0862">Zinc</keyword>
<name>A0A6V8PPQ8_9ACTN</name>
<evidence type="ECO:0000313" key="6">
    <source>
        <dbReference type="Proteomes" id="UP000568877"/>
    </source>
</evidence>
<dbReference type="SUPFAM" id="SSF50129">
    <property type="entry name" value="GroES-like"/>
    <property type="match status" value="1"/>
</dbReference>
<dbReference type="GO" id="GO:0008270">
    <property type="term" value="F:zinc ion binding"/>
    <property type="evidence" value="ECO:0007669"/>
    <property type="project" value="InterPro"/>
</dbReference>
<dbReference type="InterPro" id="IPR013154">
    <property type="entry name" value="ADH-like_N"/>
</dbReference>
<organism evidence="5 6">
    <name type="scientific">Candidatus Hakubella thermalkaliphila</name>
    <dbReference type="NCBI Taxonomy" id="2754717"/>
    <lineage>
        <taxon>Bacteria</taxon>
        <taxon>Bacillati</taxon>
        <taxon>Actinomycetota</taxon>
        <taxon>Actinomycetota incertae sedis</taxon>
        <taxon>Candidatus Hakubellales</taxon>
        <taxon>Candidatus Hakubellaceae</taxon>
        <taxon>Candidatus Hakubella</taxon>
    </lineage>
</organism>
<dbReference type="Proteomes" id="UP000568877">
    <property type="component" value="Unassembled WGS sequence"/>
</dbReference>
<evidence type="ECO:0000259" key="4">
    <source>
        <dbReference type="Pfam" id="PF08240"/>
    </source>
</evidence>
<dbReference type="PANTHER" id="PTHR43401:SF2">
    <property type="entry name" value="L-THREONINE 3-DEHYDROGENASE"/>
    <property type="match status" value="1"/>
</dbReference>
<evidence type="ECO:0000256" key="2">
    <source>
        <dbReference type="ARBA" id="ARBA00022833"/>
    </source>
</evidence>
<comment type="caution">
    <text evidence="5">The sequence shown here is derived from an EMBL/GenBank/DDBJ whole genome shotgun (WGS) entry which is preliminary data.</text>
</comment>
<evidence type="ECO:0000313" key="5">
    <source>
        <dbReference type="EMBL" id="GFP33046.1"/>
    </source>
</evidence>
<dbReference type="InterPro" id="IPR002328">
    <property type="entry name" value="ADH_Zn_CS"/>
</dbReference>
<dbReference type="Gene3D" id="3.90.180.10">
    <property type="entry name" value="Medium-chain alcohol dehydrogenases, catalytic domain"/>
    <property type="match status" value="1"/>
</dbReference>
<reference evidence="5 6" key="1">
    <citation type="journal article" date="2020" name="Front. Microbiol.">
        <title>Single-cell genomics of novel Actinobacteria with the Wood-Ljungdahl pathway discovered in a serpentinizing system.</title>
        <authorList>
            <person name="Merino N."/>
            <person name="Kawai M."/>
            <person name="Boyd E.S."/>
            <person name="Colman D.R."/>
            <person name="McGlynn S.E."/>
            <person name="Nealson K.H."/>
            <person name="Kurokawa K."/>
            <person name="Hongoh Y."/>
        </authorList>
    </citation>
    <scope>NUCLEOTIDE SEQUENCE [LARGE SCALE GENOMIC DNA]</scope>
    <source>
        <strain evidence="5 6">S42</strain>
    </source>
</reference>
<dbReference type="GO" id="GO:0016491">
    <property type="term" value="F:oxidoreductase activity"/>
    <property type="evidence" value="ECO:0007669"/>
    <property type="project" value="UniProtKB-KW"/>
</dbReference>
<keyword evidence="1" id="KW-0479">Metal-binding</keyword>
<dbReference type="PROSITE" id="PS00059">
    <property type="entry name" value="ADH_ZINC"/>
    <property type="match status" value="1"/>
</dbReference>
<dbReference type="InterPro" id="IPR050129">
    <property type="entry name" value="Zn_alcohol_dh"/>
</dbReference>
<gene>
    <name evidence="5" type="ORF">HKBW3S42_01357</name>
</gene>
<protein>
    <submittedName>
        <fullName evidence="5">L-iditol 2-dehydrogenase</fullName>
    </submittedName>
</protein>
<dbReference type="InterPro" id="IPR011032">
    <property type="entry name" value="GroES-like_sf"/>
</dbReference>
<accession>A0A6V8PPQ8</accession>
<evidence type="ECO:0000256" key="1">
    <source>
        <dbReference type="ARBA" id="ARBA00022723"/>
    </source>
</evidence>
<dbReference type="EMBL" id="BLSA01000248">
    <property type="protein sequence ID" value="GFP33046.1"/>
    <property type="molecule type" value="Genomic_DNA"/>
</dbReference>
<keyword evidence="3" id="KW-0560">Oxidoreductase</keyword>
<evidence type="ECO:0000256" key="3">
    <source>
        <dbReference type="ARBA" id="ARBA00023002"/>
    </source>
</evidence>
<feature type="non-terminal residue" evidence="5">
    <location>
        <position position="162"/>
    </location>
</feature>
<sequence>MQEGRSVPEKMKAVVCYGPKDYRLEEVSVPKAGPQEVVIRVEACGICAGDIKAYDGAAMFWGGGVNPPYVKAPVIPGHEFIGEVVELGPGAREKYGLEIGDRAISEQIVPCWQCRYCLSGKYWMCEVHNIYGFQRIVADGAMAEYMRFPKGAINHKVPNPDK</sequence>
<dbReference type="Pfam" id="PF08240">
    <property type="entry name" value="ADH_N"/>
    <property type="match status" value="1"/>
</dbReference>
<dbReference type="PANTHER" id="PTHR43401">
    <property type="entry name" value="L-THREONINE 3-DEHYDROGENASE"/>
    <property type="match status" value="1"/>
</dbReference>
<feature type="domain" description="Alcohol dehydrogenase-like N-terminal" evidence="4">
    <location>
        <begin position="33"/>
        <end position="152"/>
    </location>
</feature>
<dbReference type="AlphaFoldDB" id="A0A6V8PPQ8"/>
<proteinExistence type="predicted"/>